<dbReference type="RefSeq" id="WP_116775989.1">
    <property type="nucleotide sequence ID" value="NZ_QDKG01000003.1"/>
</dbReference>
<feature type="signal peptide" evidence="3">
    <location>
        <begin position="1"/>
        <end position="22"/>
    </location>
</feature>
<dbReference type="GO" id="GO:0005576">
    <property type="term" value="C:extracellular region"/>
    <property type="evidence" value="ECO:0007669"/>
    <property type="project" value="UniProtKB-SubCell"/>
</dbReference>
<accession>A0A2T8HIY6</accession>
<dbReference type="Gene3D" id="2.120.10.30">
    <property type="entry name" value="TolB, C-terminal domain"/>
    <property type="match status" value="1"/>
</dbReference>
<dbReference type="PANTHER" id="PTHR10009:SF18">
    <property type="entry name" value="PROTEIN YELLOW-LIKE PROTEIN"/>
    <property type="match status" value="1"/>
</dbReference>
<gene>
    <name evidence="4" type="ORF">DC487_10860</name>
</gene>
<dbReference type="Proteomes" id="UP000245627">
    <property type="component" value="Unassembled WGS sequence"/>
</dbReference>
<sequence>MKTFKTLLMSVLAFLAYGCASIAGKGELIEVAQFGESMAIGLSVNQEDRVFISFPNYDGAGSFAVAEVVDGKLFPYPDVAWNTKGIYQNHFLRVQDLYVDDNDFLWVLDSKPASSGNIFADGKGEEAGFFKLVKINTKTNQVEDTFFFDDLDKSKSALNDVRIDTEKNLAYLSDPASASIVVLDLFTKQSRNVLSQSVFTLADDIVLEYNGVKMQDHDGKPFSSNINSIALTHDFKYFYFKPINKPNLYRIETVYLANPQLTDQELQSKVEDLGEVGITHGMIADERGNIYFASSENFRISYVTPDGVLNMLVEDPKLIWPDSFGISSDGYLYFTCAQIQRLPHWNNGLDNTEYPYKAFKVKLP</sequence>
<dbReference type="InterPro" id="IPR017996">
    <property type="entry name" value="MRJP/yellow-related"/>
</dbReference>
<dbReference type="AlphaFoldDB" id="A0A2T8HIY6"/>
<comment type="caution">
    <text evidence="4">The sequence shown here is derived from an EMBL/GenBank/DDBJ whole genome shotgun (WGS) entry which is preliminary data.</text>
</comment>
<dbReference type="OrthoDB" id="9797664at2"/>
<evidence type="ECO:0000256" key="3">
    <source>
        <dbReference type="SAM" id="SignalP"/>
    </source>
</evidence>
<keyword evidence="5" id="KW-1185">Reference proteome</keyword>
<proteinExistence type="predicted"/>
<organism evidence="4 5">
    <name type="scientific">Sphingobacterium corticibacter</name>
    <dbReference type="NCBI Taxonomy" id="2171749"/>
    <lineage>
        <taxon>Bacteria</taxon>
        <taxon>Pseudomonadati</taxon>
        <taxon>Bacteroidota</taxon>
        <taxon>Sphingobacteriia</taxon>
        <taxon>Sphingobacteriales</taxon>
        <taxon>Sphingobacteriaceae</taxon>
        <taxon>Sphingobacterium</taxon>
    </lineage>
</organism>
<feature type="chain" id="PRO_5015787952" evidence="3">
    <location>
        <begin position="23"/>
        <end position="364"/>
    </location>
</feature>
<dbReference type="PROSITE" id="PS51257">
    <property type="entry name" value="PROKAR_LIPOPROTEIN"/>
    <property type="match status" value="1"/>
</dbReference>
<protein>
    <submittedName>
        <fullName evidence="4">Gluconolactonase</fullName>
    </submittedName>
</protein>
<dbReference type="EMBL" id="QDKG01000003">
    <property type="protein sequence ID" value="PVH25404.1"/>
    <property type="molecule type" value="Genomic_DNA"/>
</dbReference>
<evidence type="ECO:0000313" key="5">
    <source>
        <dbReference type="Proteomes" id="UP000245627"/>
    </source>
</evidence>
<dbReference type="PANTHER" id="PTHR10009">
    <property type="entry name" value="PROTEIN YELLOW-RELATED"/>
    <property type="match status" value="1"/>
</dbReference>
<name>A0A2T8HIY6_9SPHI</name>
<keyword evidence="3" id="KW-0732">Signal</keyword>
<reference evidence="4 5" key="1">
    <citation type="submission" date="2018-04" db="EMBL/GenBank/DDBJ databases">
        <title>Sphingobacterium cortibacter sp. nov.</title>
        <authorList>
            <person name="Li Y."/>
        </authorList>
    </citation>
    <scope>NUCLEOTIDE SEQUENCE [LARGE SCALE GENOMIC DNA]</scope>
    <source>
        <strain evidence="4 5">2c-3</strain>
    </source>
</reference>
<dbReference type="InterPro" id="IPR011042">
    <property type="entry name" value="6-blade_b-propeller_TolB-like"/>
</dbReference>
<keyword evidence="2" id="KW-0964">Secreted</keyword>
<comment type="subcellular location">
    <subcellularLocation>
        <location evidence="1">Secreted</location>
    </subcellularLocation>
</comment>
<dbReference type="SUPFAM" id="SSF63829">
    <property type="entry name" value="Calcium-dependent phosphotriesterase"/>
    <property type="match status" value="1"/>
</dbReference>
<evidence type="ECO:0000256" key="2">
    <source>
        <dbReference type="ARBA" id="ARBA00022525"/>
    </source>
</evidence>
<evidence type="ECO:0000256" key="1">
    <source>
        <dbReference type="ARBA" id="ARBA00004613"/>
    </source>
</evidence>
<evidence type="ECO:0000313" key="4">
    <source>
        <dbReference type="EMBL" id="PVH25404.1"/>
    </source>
</evidence>
<dbReference type="Pfam" id="PF03022">
    <property type="entry name" value="MRJP"/>
    <property type="match status" value="1"/>
</dbReference>